<name>A0ABR2SJU8_9ROSI</name>
<sequence>MGGEDKVARMLRRMLNSSRNGKEYAIIARLQQIHLDQKHEERMQKLAERMKKRQEEHEQHVKEMDRIAQGHMQSINENMQTFRRQLQVTSQILTDLLSRTSEK</sequence>
<reference evidence="2 3" key="1">
    <citation type="journal article" date="2024" name="G3 (Bethesda)">
        <title>Genome assembly of Hibiscus sabdariffa L. provides insights into metabolisms of medicinal natural products.</title>
        <authorList>
            <person name="Kim T."/>
        </authorList>
    </citation>
    <scope>NUCLEOTIDE SEQUENCE [LARGE SCALE GENOMIC DNA]</scope>
    <source>
        <strain evidence="2">TK-2024</strain>
        <tissue evidence="2">Old leaves</tissue>
    </source>
</reference>
<evidence type="ECO:0000313" key="3">
    <source>
        <dbReference type="Proteomes" id="UP001396334"/>
    </source>
</evidence>
<dbReference type="Proteomes" id="UP001396334">
    <property type="component" value="Unassembled WGS sequence"/>
</dbReference>
<organism evidence="2 3">
    <name type="scientific">Hibiscus sabdariffa</name>
    <name type="common">roselle</name>
    <dbReference type="NCBI Taxonomy" id="183260"/>
    <lineage>
        <taxon>Eukaryota</taxon>
        <taxon>Viridiplantae</taxon>
        <taxon>Streptophyta</taxon>
        <taxon>Embryophyta</taxon>
        <taxon>Tracheophyta</taxon>
        <taxon>Spermatophyta</taxon>
        <taxon>Magnoliopsida</taxon>
        <taxon>eudicotyledons</taxon>
        <taxon>Gunneridae</taxon>
        <taxon>Pentapetalae</taxon>
        <taxon>rosids</taxon>
        <taxon>malvids</taxon>
        <taxon>Malvales</taxon>
        <taxon>Malvaceae</taxon>
        <taxon>Malvoideae</taxon>
        <taxon>Hibiscus</taxon>
    </lineage>
</organism>
<accession>A0ABR2SJU8</accession>
<proteinExistence type="predicted"/>
<protein>
    <submittedName>
        <fullName evidence="2">Uncharacterized protein</fullName>
    </submittedName>
</protein>
<evidence type="ECO:0000256" key="1">
    <source>
        <dbReference type="SAM" id="Coils"/>
    </source>
</evidence>
<gene>
    <name evidence="2" type="ORF">V6N11_038293</name>
</gene>
<keyword evidence="1" id="KW-0175">Coiled coil</keyword>
<dbReference type="EMBL" id="JBBPBN010000013">
    <property type="protein sequence ID" value="KAK9025424.1"/>
    <property type="molecule type" value="Genomic_DNA"/>
</dbReference>
<evidence type="ECO:0000313" key="2">
    <source>
        <dbReference type="EMBL" id="KAK9025424.1"/>
    </source>
</evidence>
<keyword evidence="3" id="KW-1185">Reference proteome</keyword>
<comment type="caution">
    <text evidence="2">The sequence shown here is derived from an EMBL/GenBank/DDBJ whole genome shotgun (WGS) entry which is preliminary data.</text>
</comment>
<feature type="coiled-coil region" evidence="1">
    <location>
        <begin position="36"/>
        <end position="67"/>
    </location>
</feature>